<name>A0A1I0ZTZ1_9CLOT</name>
<dbReference type="RefSeq" id="WP_177199427.1">
    <property type="nucleotide sequence ID" value="NZ_FOKI01000025.1"/>
</dbReference>
<dbReference type="EMBL" id="FOKI01000025">
    <property type="protein sequence ID" value="SFB29249.1"/>
    <property type="molecule type" value="Genomic_DNA"/>
</dbReference>
<protein>
    <submittedName>
        <fullName evidence="1">Uncharacterized protein</fullName>
    </submittedName>
</protein>
<dbReference type="Proteomes" id="UP000198619">
    <property type="component" value="Unassembled WGS sequence"/>
</dbReference>
<evidence type="ECO:0000313" key="2">
    <source>
        <dbReference type="Proteomes" id="UP000198619"/>
    </source>
</evidence>
<sequence length="50" mass="6178">MISKEQFVSDMVDLQAKKRMKKENEIFAYYRQSHVAKKRKYNVKYGGYRW</sequence>
<accession>A0A1I0ZTZ1</accession>
<evidence type="ECO:0000313" key="1">
    <source>
        <dbReference type="EMBL" id="SFB29249.1"/>
    </source>
</evidence>
<proteinExistence type="predicted"/>
<dbReference type="AlphaFoldDB" id="A0A1I0ZTZ1"/>
<keyword evidence="2" id="KW-1185">Reference proteome</keyword>
<organism evidence="1 2">
    <name type="scientific">Clostridium frigidicarnis</name>
    <dbReference type="NCBI Taxonomy" id="84698"/>
    <lineage>
        <taxon>Bacteria</taxon>
        <taxon>Bacillati</taxon>
        <taxon>Bacillota</taxon>
        <taxon>Clostridia</taxon>
        <taxon>Eubacteriales</taxon>
        <taxon>Clostridiaceae</taxon>
        <taxon>Clostridium</taxon>
    </lineage>
</organism>
<gene>
    <name evidence="1" type="ORF">SAMN04488528_102532</name>
</gene>
<reference evidence="1 2" key="1">
    <citation type="submission" date="2016-10" db="EMBL/GenBank/DDBJ databases">
        <authorList>
            <person name="de Groot N.N."/>
        </authorList>
    </citation>
    <scope>NUCLEOTIDE SEQUENCE [LARGE SCALE GENOMIC DNA]</scope>
    <source>
        <strain evidence="1 2">DSM 12271</strain>
    </source>
</reference>